<sequence>MLPIYYINLDSRPDRRAFMEAQLASLGLEGTRVSAATPADLTPEEVALYCDGRKPRYLRCKELACSLSHERVWKRMVTAGNRWALVLEDDAELSPLLPNFLESLGNFDTDLIRLEATGPTIRVFPPIANIVGIGLRPFRSTPMGSAGYVLSNRAAKLLVGHPAFRQRQTDLALYNPFDEPGASIRRVQAVPGLCQQLGSMRPDKLSIGRSDIAPVDEPHLYAKEHPLRYRLGRLREGLTEGWRNARDHFASKKQGLTRMSIPFADGTWTGSDLIPRPPAARRNGGPSAG</sequence>
<dbReference type="EMBL" id="JBHRYD010000005">
    <property type="protein sequence ID" value="MFC3704807.1"/>
    <property type="molecule type" value="Genomic_DNA"/>
</dbReference>
<accession>A0ABV7X0G5</accession>
<feature type="domain" description="Glycosyl transferase family 25" evidence="2">
    <location>
        <begin position="1"/>
        <end position="159"/>
    </location>
</feature>
<organism evidence="3 4">
    <name type="scientific">Devosia honganensis</name>
    <dbReference type="NCBI Taxonomy" id="1610527"/>
    <lineage>
        <taxon>Bacteria</taxon>
        <taxon>Pseudomonadati</taxon>
        <taxon>Pseudomonadota</taxon>
        <taxon>Alphaproteobacteria</taxon>
        <taxon>Hyphomicrobiales</taxon>
        <taxon>Devosiaceae</taxon>
        <taxon>Devosia</taxon>
    </lineage>
</organism>
<feature type="compositionally biased region" description="Low complexity" evidence="1">
    <location>
        <begin position="280"/>
        <end position="289"/>
    </location>
</feature>
<dbReference type="RefSeq" id="WP_380096533.1">
    <property type="nucleotide sequence ID" value="NZ_JBHRYD010000005.1"/>
</dbReference>
<keyword evidence="4" id="KW-1185">Reference proteome</keyword>
<evidence type="ECO:0000259" key="2">
    <source>
        <dbReference type="Pfam" id="PF01755"/>
    </source>
</evidence>
<dbReference type="InterPro" id="IPR002654">
    <property type="entry name" value="Glyco_trans_25"/>
</dbReference>
<reference evidence="4" key="1">
    <citation type="journal article" date="2019" name="Int. J. Syst. Evol. Microbiol.">
        <title>The Global Catalogue of Microorganisms (GCM) 10K type strain sequencing project: providing services to taxonomists for standard genome sequencing and annotation.</title>
        <authorList>
            <consortium name="The Broad Institute Genomics Platform"/>
            <consortium name="The Broad Institute Genome Sequencing Center for Infectious Disease"/>
            <person name="Wu L."/>
            <person name="Ma J."/>
        </authorList>
    </citation>
    <scope>NUCLEOTIDE SEQUENCE [LARGE SCALE GENOMIC DNA]</scope>
    <source>
        <strain evidence="4">KCTC 42281</strain>
    </source>
</reference>
<protein>
    <submittedName>
        <fullName evidence="3">Glycosyltransferase family 25 protein</fullName>
    </submittedName>
</protein>
<dbReference type="Proteomes" id="UP001595613">
    <property type="component" value="Unassembled WGS sequence"/>
</dbReference>
<evidence type="ECO:0000256" key="1">
    <source>
        <dbReference type="SAM" id="MobiDB-lite"/>
    </source>
</evidence>
<proteinExistence type="predicted"/>
<evidence type="ECO:0000313" key="3">
    <source>
        <dbReference type="EMBL" id="MFC3704807.1"/>
    </source>
</evidence>
<dbReference type="Pfam" id="PF01755">
    <property type="entry name" value="Glyco_transf_25"/>
    <property type="match status" value="1"/>
</dbReference>
<gene>
    <name evidence="3" type="ORF">ACFOOL_08570</name>
</gene>
<dbReference type="CDD" id="cd06532">
    <property type="entry name" value="Glyco_transf_25"/>
    <property type="match status" value="1"/>
</dbReference>
<name>A0ABV7X0G5_9HYPH</name>
<feature type="region of interest" description="Disordered" evidence="1">
    <location>
        <begin position="268"/>
        <end position="289"/>
    </location>
</feature>
<evidence type="ECO:0000313" key="4">
    <source>
        <dbReference type="Proteomes" id="UP001595613"/>
    </source>
</evidence>
<comment type="caution">
    <text evidence="3">The sequence shown here is derived from an EMBL/GenBank/DDBJ whole genome shotgun (WGS) entry which is preliminary data.</text>
</comment>